<dbReference type="InterPro" id="IPR029063">
    <property type="entry name" value="SAM-dependent_MTases_sf"/>
</dbReference>
<reference evidence="1" key="1">
    <citation type="submission" date="2022-05" db="EMBL/GenBank/DDBJ databases">
        <authorList>
            <person name="Oliphant S.A."/>
            <person name="Watson-Haigh N.S."/>
            <person name="Sumby K.M."/>
            <person name="Gardner J.M."/>
            <person name="Jiranek V."/>
        </authorList>
    </citation>
    <scope>NUCLEOTIDE SEQUENCE</scope>
    <source>
        <strain evidence="1">KI16_H9</strain>
    </source>
</reference>
<keyword evidence="2" id="KW-1185">Reference proteome</keyword>
<dbReference type="Proteomes" id="UP001056707">
    <property type="component" value="Chromosome"/>
</dbReference>
<protein>
    <submittedName>
        <fullName evidence="1">SAM-dependent methyltransferase</fullName>
    </submittedName>
</protein>
<dbReference type="RefSeq" id="WP_252750693.1">
    <property type="nucleotide sequence ID" value="NZ_CP097116.1"/>
</dbReference>
<keyword evidence="1" id="KW-0808">Transferase</keyword>
<evidence type="ECO:0000313" key="2">
    <source>
        <dbReference type="Proteomes" id="UP001056707"/>
    </source>
</evidence>
<organism evidence="1 2">
    <name type="scientific">Fructilactobacillus myrtifloralis</name>
    <dbReference type="NCBI Taxonomy" id="2940301"/>
    <lineage>
        <taxon>Bacteria</taxon>
        <taxon>Bacillati</taxon>
        <taxon>Bacillota</taxon>
        <taxon>Bacilli</taxon>
        <taxon>Lactobacillales</taxon>
        <taxon>Lactobacillaceae</taxon>
        <taxon>Fructilactobacillus</taxon>
    </lineage>
</organism>
<sequence length="284" mass="32527">MNVMKRKKLLKNFQKRHPQSKQASDYIQRLQADRTAFNHYPEVKFLLNHALMADHLLQTGHLPQDIPNLTLPEDIQDHLYESVNARFALGDPAGDREWDRISNLLPQVDKDLRSFRDYLEERYGMWAYISSSFTHQLARYLDGKPALEVMAGNGYITKGLREQQASVIGTDSLAWQAENETGNHQVTPIEKLSALDAYHKYKDQVDYIIMSWSPDGDPVDAELLDAIRKDGHPVQLIVIGEKEGATNSPAFWNHAELVSDPGIDKLNQYLPNFDLINDRVYLVK</sequence>
<dbReference type="GO" id="GO:0032259">
    <property type="term" value="P:methylation"/>
    <property type="evidence" value="ECO:0007669"/>
    <property type="project" value="UniProtKB-KW"/>
</dbReference>
<proteinExistence type="predicted"/>
<dbReference type="GO" id="GO:0008168">
    <property type="term" value="F:methyltransferase activity"/>
    <property type="evidence" value="ECO:0007669"/>
    <property type="project" value="UniProtKB-KW"/>
</dbReference>
<dbReference type="SUPFAM" id="SSF53335">
    <property type="entry name" value="S-adenosyl-L-methionine-dependent methyltransferases"/>
    <property type="match status" value="1"/>
</dbReference>
<name>A0ABY5BQ31_9LACO</name>
<keyword evidence="1" id="KW-0489">Methyltransferase</keyword>
<evidence type="ECO:0000313" key="1">
    <source>
        <dbReference type="EMBL" id="USS85798.1"/>
    </source>
</evidence>
<dbReference type="EMBL" id="CP097116">
    <property type="protein sequence ID" value="USS85798.1"/>
    <property type="molecule type" value="Genomic_DNA"/>
</dbReference>
<accession>A0ABY5BQ31</accession>
<gene>
    <name evidence="1" type="ORF">M3M35_03960</name>
</gene>